<dbReference type="InterPro" id="IPR016158">
    <property type="entry name" value="Cullin_homology"/>
</dbReference>
<dbReference type="InterPro" id="IPR036317">
    <property type="entry name" value="Cullin_homology_sf"/>
</dbReference>
<keyword evidence="1" id="KW-1017">Isopeptide bond</keyword>
<feature type="domain" description="Cullin family profile" evidence="4">
    <location>
        <begin position="1"/>
        <end position="64"/>
    </location>
</feature>
<dbReference type="SUPFAM" id="SSF75632">
    <property type="entry name" value="Cullin homology domain"/>
    <property type="match status" value="1"/>
</dbReference>
<dbReference type="GeneID" id="9048760"/>
<dbReference type="EMBL" id="GG671812">
    <property type="protein sequence ID" value="EER18181.1"/>
    <property type="molecule type" value="Genomic_DNA"/>
</dbReference>
<reference evidence="5 6" key="1">
    <citation type="submission" date="2008-07" db="EMBL/GenBank/DDBJ databases">
        <authorList>
            <person name="El-Sayed N."/>
            <person name="Caler E."/>
            <person name="Inman J."/>
            <person name="Amedeo P."/>
            <person name="Hass B."/>
            <person name="Wortman J."/>
        </authorList>
    </citation>
    <scope>NUCLEOTIDE SEQUENCE [LARGE SCALE GENOMIC DNA]</scope>
    <source>
        <strain evidence="6">ATCC 50983 / TXsc</strain>
    </source>
</reference>
<dbReference type="SMART" id="SM00884">
    <property type="entry name" value="Cullin_Nedd8"/>
    <property type="match status" value="1"/>
</dbReference>
<dbReference type="InterPro" id="IPR036388">
    <property type="entry name" value="WH-like_DNA-bd_sf"/>
</dbReference>
<proteinExistence type="inferred from homology"/>
<dbReference type="Pfam" id="PF10557">
    <property type="entry name" value="Cullin_Nedd8"/>
    <property type="match status" value="1"/>
</dbReference>
<dbReference type="OrthoDB" id="442464at2759"/>
<dbReference type="Gene3D" id="3.30.230.130">
    <property type="entry name" value="Cullin, Chain C, Domain 2"/>
    <property type="match status" value="1"/>
</dbReference>
<gene>
    <name evidence="5" type="ORF">Pmar_PMAR021591</name>
</gene>
<dbReference type="InParanoid" id="C5KBG2"/>
<name>C5KBG2_PERM5</name>
<dbReference type="Pfam" id="PF26557">
    <property type="entry name" value="Cullin_AB"/>
    <property type="match status" value="1"/>
</dbReference>
<evidence type="ECO:0000256" key="3">
    <source>
        <dbReference type="PROSITE-ProRule" id="PRU00330"/>
    </source>
</evidence>
<keyword evidence="6" id="KW-1185">Reference proteome</keyword>
<keyword evidence="2" id="KW-0832">Ubl conjugation</keyword>
<dbReference type="Gene3D" id="1.10.10.10">
    <property type="entry name" value="Winged helix-like DNA-binding domain superfamily/Winged helix DNA-binding domain"/>
    <property type="match status" value="1"/>
</dbReference>
<evidence type="ECO:0000259" key="4">
    <source>
        <dbReference type="PROSITE" id="PS50069"/>
    </source>
</evidence>
<dbReference type="InterPro" id="IPR059120">
    <property type="entry name" value="Cullin-like_AB"/>
</dbReference>
<dbReference type="SUPFAM" id="SSF46785">
    <property type="entry name" value="Winged helix' DNA-binding domain"/>
    <property type="match status" value="1"/>
</dbReference>
<sequence>MKSLIDRFETFYLSKHSGRKLTWLFNYGTVDIRSRAGRSPHVLTVSTYQAMILLMFNSLESLRVLLRESSQSSKEPTSGDIFRVNTEFESRVRSVKVPLIALANNKDGAAESSSSGNAIPQVVEEDRKHIVEAVLVRIMKSRKQLDHNLLVVEATEQLSQRFRPTPQLIKQRIEHLIERDFLERCPHDHKT</sequence>
<dbReference type="PANTHER" id="PTHR11932">
    <property type="entry name" value="CULLIN"/>
    <property type="match status" value="1"/>
</dbReference>
<evidence type="ECO:0000313" key="5">
    <source>
        <dbReference type="EMBL" id="EER18181.1"/>
    </source>
</evidence>
<dbReference type="RefSeq" id="XP_002786385.1">
    <property type="nucleotide sequence ID" value="XM_002786339.1"/>
</dbReference>
<dbReference type="PROSITE" id="PS50069">
    <property type="entry name" value="CULLIN_2"/>
    <property type="match status" value="1"/>
</dbReference>
<dbReference type="FunFam" id="1.10.10.10:FF:000014">
    <property type="entry name" value="Cullin 1"/>
    <property type="match status" value="1"/>
</dbReference>
<protein>
    <submittedName>
        <fullName evidence="5">Cullin, putative</fullName>
    </submittedName>
</protein>
<evidence type="ECO:0000313" key="6">
    <source>
        <dbReference type="Proteomes" id="UP000007800"/>
    </source>
</evidence>
<accession>C5KBG2</accession>
<dbReference type="GO" id="GO:0006511">
    <property type="term" value="P:ubiquitin-dependent protein catabolic process"/>
    <property type="evidence" value="ECO:0007669"/>
    <property type="project" value="InterPro"/>
</dbReference>
<dbReference type="InterPro" id="IPR036390">
    <property type="entry name" value="WH_DNA-bd_sf"/>
</dbReference>
<dbReference type="GO" id="GO:0031625">
    <property type="term" value="F:ubiquitin protein ligase binding"/>
    <property type="evidence" value="ECO:0007669"/>
    <property type="project" value="InterPro"/>
</dbReference>
<organism evidence="6">
    <name type="scientific">Perkinsus marinus (strain ATCC 50983 / TXsc)</name>
    <dbReference type="NCBI Taxonomy" id="423536"/>
    <lineage>
        <taxon>Eukaryota</taxon>
        <taxon>Sar</taxon>
        <taxon>Alveolata</taxon>
        <taxon>Perkinsozoa</taxon>
        <taxon>Perkinsea</taxon>
        <taxon>Perkinsida</taxon>
        <taxon>Perkinsidae</taxon>
        <taxon>Perkinsus</taxon>
    </lineage>
</organism>
<dbReference type="InterPro" id="IPR045093">
    <property type="entry name" value="Cullin"/>
</dbReference>
<feature type="non-terminal residue" evidence="5">
    <location>
        <position position="191"/>
    </location>
</feature>
<dbReference type="InterPro" id="IPR019559">
    <property type="entry name" value="Cullin_neddylation_domain"/>
</dbReference>
<dbReference type="AlphaFoldDB" id="C5KBG2"/>
<comment type="similarity">
    <text evidence="3">Belongs to the cullin family.</text>
</comment>
<evidence type="ECO:0000256" key="1">
    <source>
        <dbReference type="ARBA" id="ARBA00022499"/>
    </source>
</evidence>
<evidence type="ECO:0000256" key="2">
    <source>
        <dbReference type="ARBA" id="ARBA00022843"/>
    </source>
</evidence>
<dbReference type="Proteomes" id="UP000007800">
    <property type="component" value="Unassembled WGS sequence"/>
</dbReference>